<proteinExistence type="predicted"/>
<keyword evidence="1" id="KW-0812">Transmembrane</keyword>
<keyword evidence="1" id="KW-0472">Membrane</keyword>
<name>A0A6L6PDM3_9BURK</name>
<sequence length="114" mass="12373">MNSITDKDYIDAKLDATVARFTGELKAHELAMTGRIDALAQSTDSGFKSIRQEFETRFAKFESRLIKWVVATVLGGVVLNTSITTALLLSRQPPAPAPAAPIIIYAQPAPQATR</sequence>
<comment type="caution">
    <text evidence="2">The sequence shown here is derived from an EMBL/GenBank/DDBJ whole genome shotgun (WGS) entry which is preliminary data.</text>
</comment>
<dbReference type="Proteomes" id="UP000475582">
    <property type="component" value="Unassembled WGS sequence"/>
</dbReference>
<gene>
    <name evidence="2" type="ORF">GM676_04260</name>
</gene>
<evidence type="ECO:0000256" key="1">
    <source>
        <dbReference type="SAM" id="Phobius"/>
    </source>
</evidence>
<feature type="transmembrane region" description="Helical" evidence="1">
    <location>
        <begin position="65"/>
        <end position="89"/>
    </location>
</feature>
<organism evidence="2 3">
    <name type="scientific">Duganella radicis</name>
    <dbReference type="NCBI Taxonomy" id="551988"/>
    <lineage>
        <taxon>Bacteria</taxon>
        <taxon>Pseudomonadati</taxon>
        <taxon>Pseudomonadota</taxon>
        <taxon>Betaproteobacteria</taxon>
        <taxon>Burkholderiales</taxon>
        <taxon>Oxalobacteraceae</taxon>
        <taxon>Telluria group</taxon>
        <taxon>Duganella</taxon>
    </lineage>
</organism>
<dbReference type="AlphaFoldDB" id="A0A6L6PDM3"/>
<reference evidence="2 3" key="1">
    <citation type="submission" date="2019-11" db="EMBL/GenBank/DDBJ databases">
        <title>Type strains purchased from KCTC, JCM and DSMZ.</title>
        <authorList>
            <person name="Lu H."/>
        </authorList>
    </citation>
    <scope>NUCLEOTIDE SEQUENCE [LARGE SCALE GENOMIC DNA]</scope>
    <source>
        <strain evidence="2 3">KCTC 22382</strain>
    </source>
</reference>
<dbReference type="OrthoDB" id="8781010at2"/>
<evidence type="ECO:0000313" key="3">
    <source>
        <dbReference type="Proteomes" id="UP000475582"/>
    </source>
</evidence>
<keyword evidence="1" id="KW-1133">Transmembrane helix</keyword>
<keyword evidence="3" id="KW-1185">Reference proteome</keyword>
<protein>
    <submittedName>
        <fullName evidence="2">Uncharacterized protein</fullName>
    </submittedName>
</protein>
<dbReference type="EMBL" id="WNKY01000002">
    <property type="protein sequence ID" value="MTV36799.1"/>
    <property type="molecule type" value="Genomic_DNA"/>
</dbReference>
<accession>A0A6L6PDM3</accession>
<evidence type="ECO:0000313" key="2">
    <source>
        <dbReference type="EMBL" id="MTV36799.1"/>
    </source>
</evidence>
<dbReference type="RefSeq" id="WP_155462144.1">
    <property type="nucleotide sequence ID" value="NZ_WNKY01000002.1"/>
</dbReference>